<dbReference type="SFLD" id="SFLDG01129">
    <property type="entry name" value="C1.5:_HAD__Beta-PGM__Phosphata"/>
    <property type="match status" value="1"/>
</dbReference>
<dbReference type="Proteomes" id="UP001597362">
    <property type="component" value="Unassembled WGS sequence"/>
</dbReference>
<gene>
    <name evidence="5" type="ORF">ACFSJH_20160</name>
</gene>
<organism evidence="5 6">
    <name type="scientific">Paenibacillus yanchengensis</name>
    <dbReference type="NCBI Taxonomy" id="2035833"/>
    <lineage>
        <taxon>Bacteria</taxon>
        <taxon>Bacillati</taxon>
        <taxon>Bacillota</taxon>
        <taxon>Bacilli</taxon>
        <taxon>Bacillales</taxon>
        <taxon>Paenibacillaceae</taxon>
        <taxon>Paenibacillus</taxon>
    </lineage>
</organism>
<comment type="caution">
    <text evidence="5">The sequence shown here is derived from an EMBL/GenBank/DDBJ whole genome shotgun (WGS) entry which is preliminary data.</text>
</comment>
<dbReference type="Gene3D" id="1.10.150.520">
    <property type="match status" value="1"/>
</dbReference>
<dbReference type="EC" id="3.1.3.-" evidence="5"/>
<dbReference type="RefSeq" id="WP_377775550.1">
    <property type="nucleotide sequence ID" value="NZ_JBHUHO010000049.1"/>
</dbReference>
<evidence type="ECO:0000256" key="3">
    <source>
        <dbReference type="ARBA" id="ARBA00022801"/>
    </source>
</evidence>
<dbReference type="NCBIfam" id="TIGR01509">
    <property type="entry name" value="HAD-SF-IA-v3"/>
    <property type="match status" value="1"/>
</dbReference>
<evidence type="ECO:0000313" key="6">
    <source>
        <dbReference type="Proteomes" id="UP001597362"/>
    </source>
</evidence>
<dbReference type="InterPro" id="IPR036412">
    <property type="entry name" value="HAD-like_sf"/>
</dbReference>
<keyword evidence="2" id="KW-0479">Metal-binding</keyword>
<sequence length="228" mass="26363">MTIKAVLFDLDGTLLDREASLLTFLSDQYERFSVFHAIEKDLFIQRFITLDDNGYVWKDKVYQQMIHDFSIKHIDWSLLLNDYIDNFQKYCIGFPNLLSTLMQLKKHRMKLALVSNGWGQFQFNNLKGLQIEHLFDEILISDWVGLRKPDPAIFIRALSKLKSSPEQAIFVGDHPINDIRASQAVGMQAIWKRSPHVATVTNVEADAIIDDLEEIIPFVLSNRTVHGR</sequence>
<evidence type="ECO:0000256" key="1">
    <source>
        <dbReference type="ARBA" id="ARBA00001946"/>
    </source>
</evidence>
<dbReference type="InterPro" id="IPR041492">
    <property type="entry name" value="HAD_2"/>
</dbReference>
<dbReference type="NCBIfam" id="TIGR01549">
    <property type="entry name" value="HAD-SF-IA-v1"/>
    <property type="match status" value="1"/>
</dbReference>
<dbReference type="GO" id="GO:0016787">
    <property type="term" value="F:hydrolase activity"/>
    <property type="evidence" value="ECO:0007669"/>
    <property type="project" value="UniProtKB-KW"/>
</dbReference>
<proteinExistence type="predicted"/>
<dbReference type="SFLD" id="SFLDS00003">
    <property type="entry name" value="Haloacid_Dehalogenase"/>
    <property type="match status" value="1"/>
</dbReference>
<accession>A0ABW4YR27</accession>
<dbReference type="InterPro" id="IPR023214">
    <property type="entry name" value="HAD_sf"/>
</dbReference>
<dbReference type="SUPFAM" id="SSF56784">
    <property type="entry name" value="HAD-like"/>
    <property type="match status" value="1"/>
</dbReference>
<keyword evidence="6" id="KW-1185">Reference proteome</keyword>
<dbReference type="InterPro" id="IPR051400">
    <property type="entry name" value="HAD-like_hydrolase"/>
</dbReference>
<evidence type="ECO:0000313" key="5">
    <source>
        <dbReference type="EMBL" id="MFD2118032.1"/>
    </source>
</evidence>
<dbReference type="Pfam" id="PF13419">
    <property type="entry name" value="HAD_2"/>
    <property type="match status" value="1"/>
</dbReference>
<evidence type="ECO:0000256" key="2">
    <source>
        <dbReference type="ARBA" id="ARBA00022723"/>
    </source>
</evidence>
<comment type="cofactor">
    <cofactor evidence="1">
        <name>Mg(2+)</name>
        <dbReference type="ChEBI" id="CHEBI:18420"/>
    </cofactor>
</comment>
<name>A0ABW4YR27_9BACL</name>
<dbReference type="PANTHER" id="PTHR46470">
    <property type="entry name" value="N-ACYLNEURAMINATE-9-PHOSPHATASE"/>
    <property type="match status" value="1"/>
</dbReference>
<dbReference type="PRINTS" id="PR00413">
    <property type="entry name" value="HADHALOGNASE"/>
</dbReference>
<dbReference type="Gene3D" id="3.40.50.1000">
    <property type="entry name" value="HAD superfamily/HAD-like"/>
    <property type="match status" value="1"/>
</dbReference>
<keyword evidence="3 5" id="KW-0378">Hydrolase</keyword>
<dbReference type="EMBL" id="JBHUHO010000049">
    <property type="protein sequence ID" value="MFD2118032.1"/>
    <property type="molecule type" value="Genomic_DNA"/>
</dbReference>
<protein>
    <submittedName>
        <fullName evidence="5">HAD family hydrolase</fullName>
        <ecNumber evidence="5">3.1.3.-</ecNumber>
    </submittedName>
</protein>
<dbReference type="PANTHER" id="PTHR46470:SF2">
    <property type="entry name" value="GLYCERALDEHYDE 3-PHOSPHATE PHOSPHATASE"/>
    <property type="match status" value="1"/>
</dbReference>
<evidence type="ECO:0000256" key="4">
    <source>
        <dbReference type="ARBA" id="ARBA00022842"/>
    </source>
</evidence>
<keyword evidence="4" id="KW-0460">Magnesium</keyword>
<reference evidence="6" key="1">
    <citation type="journal article" date="2019" name="Int. J. Syst. Evol. Microbiol.">
        <title>The Global Catalogue of Microorganisms (GCM) 10K type strain sequencing project: providing services to taxonomists for standard genome sequencing and annotation.</title>
        <authorList>
            <consortium name="The Broad Institute Genomics Platform"/>
            <consortium name="The Broad Institute Genome Sequencing Center for Infectious Disease"/>
            <person name="Wu L."/>
            <person name="Ma J."/>
        </authorList>
    </citation>
    <scope>NUCLEOTIDE SEQUENCE [LARGE SCALE GENOMIC DNA]</scope>
    <source>
        <strain evidence="6">GH52</strain>
    </source>
</reference>
<dbReference type="InterPro" id="IPR006439">
    <property type="entry name" value="HAD-SF_hydro_IA"/>
</dbReference>